<feature type="domain" description="Multidrug resistance protein MdtA-like C-terminal permuted SH3" evidence="2">
    <location>
        <begin position="278"/>
        <end position="334"/>
    </location>
</feature>
<dbReference type="AlphaFoldDB" id="A0A3B1AS57"/>
<dbReference type="Pfam" id="PF25967">
    <property type="entry name" value="RND-MFP_C"/>
    <property type="match status" value="1"/>
</dbReference>
<gene>
    <name evidence="3" type="ORF">MNBD_GAMMA22-1803</name>
</gene>
<proteinExistence type="predicted"/>
<organism evidence="3">
    <name type="scientific">hydrothermal vent metagenome</name>
    <dbReference type="NCBI Taxonomy" id="652676"/>
    <lineage>
        <taxon>unclassified sequences</taxon>
        <taxon>metagenomes</taxon>
        <taxon>ecological metagenomes</taxon>
    </lineage>
</organism>
<dbReference type="SUPFAM" id="SSF111369">
    <property type="entry name" value="HlyD-like secretion proteins"/>
    <property type="match status" value="1"/>
</dbReference>
<dbReference type="Gene3D" id="2.40.420.20">
    <property type="match status" value="1"/>
</dbReference>
<dbReference type="InterPro" id="IPR058792">
    <property type="entry name" value="Beta-barrel_RND_2"/>
</dbReference>
<dbReference type="Gene3D" id="2.40.50.100">
    <property type="match status" value="1"/>
</dbReference>
<dbReference type="InterPro" id="IPR006143">
    <property type="entry name" value="RND_pump_MFP"/>
</dbReference>
<name>A0A3B1AS57_9ZZZZ</name>
<dbReference type="GO" id="GO:1990281">
    <property type="term" value="C:efflux pump complex"/>
    <property type="evidence" value="ECO:0007669"/>
    <property type="project" value="TreeGrafter"/>
</dbReference>
<reference evidence="3" key="1">
    <citation type="submission" date="2018-06" db="EMBL/GenBank/DDBJ databases">
        <authorList>
            <person name="Zhirakovskaya E."/>
        </authorList>
    </citation>
    <scope>NUCLEOTIDE SEQUENCE</scope>
</reference>
<dbReference type="NCBIfam" id="TIGR01730">
    <property type="entry name" value="RND_mfp"/>
    <property type="match status" value="1"/>
</dbReference>
<dbReference type="EMBL" id="UOFS01000024">
    <property type="protein sequence ID" value="VAW95556.1"/>
    <property type="molecule type" value="Genomic_DNA"/>
</dbReference>
<protein>
    <submittedName>
        <fullName evidence="3">Uncharacterized protein</fullName>
    </submittedName>
</protein>
<dbReference type="InterPro" id="IPR058627">
    <property type="entry name" value="MdtA-like_C"/>
</dbReference>
<dbReference type="GO" id="GO:0015562">
    <property type="term" value="F:efflux transmembrane transporter activity"/>
    <property type="evidence" value="ECO:0007669"/>
    <property type="project" value="TreeGrafter"/>
</dbReference>
<feature type="domain" description="CusB-like beta-barrel" evidence="1">
    <location>
        <begin position="197"/>
        <end position="267"/>
    </location>
</feature>
<dbReference type="Gene3D" id="1.10.287.470">
    <property type="entry name" value="Helix hairpin bin"/>
    <property type="match status" value="1"/>
</dbReference>
<dbReference type="PANTHER" id="PTHR30469:SF15">
    <property type="entry name" value="HLYD FAMILY OF SECRETION PROTEINS"/>
    <property type="match status" value="1"/>
</dbReference>
<sequence>MPNMITTLLKILIITILLAGCSQETETKYKKRGSRVQLVEAVVVKRVSIGSQQHLSGSLIAKQSVKIFNQESGQIEKLPYFQGDNVNQGDTIVFIRNDKIKAVLNKSKATRRQAEINLNRLSKLIKKNLTSDEELSQAQTALALAKAEESINQIRFNDTFIKAPFTGVISERLSQVSDIVPIHSHILSIIDISKLIIKVQISELLLPQLLLNSRVSIEIDALSTLKNITGKISRIYPTIDPLSRQGTLEVELSNVPTGAKPGQLSRIIIYSPAKERLLVDAAALQYDNTGKYVYRIDTQNRITKITVKTGLQVNNKIEIIDGLQENDLVVVEGFSNLENGKKIKLANKSKDTKIKPQLNKKTGNNIN</sequence>
<evidence type="ECO:0000313" key="3">
    <source>
        <dbReference type="EMBL" id="VAW95556.1"/>
    </source>
</evidence>
<dbReference type="Gene3D" id="2.40.30.170">
    <property type="match status" value="1"/>
</dbReference>
<evidence type="ECO:0000259" key="1">
    <source>
        <dbReference type="Pfam" id="PF25954"/>
    </source>
</evidence>
<dbReference type="Pfam" id="PF25954">
    <property type="entry name" value="Beta-barrel_RND_2"/>
    <property type="match status" value="1"/>
</dbReference>
<accession>A0A3B1AS57</accession>
<evidence type="ECO:0000259" key="2">
    <source>
        <dbReference type="Pfam" id="PF25967"/>
    </source>
</evidence>
<dbReference type="PANTHER" id="PTHR30469">
    <property type="entry name" value="MULTIDRUG RESISTANCE PROTEIN MDTA"/>
    <property type="match status" value="1"/>
</dbReference>